<name>A0ABY5NMR5_9MICO</name>
<gene>
    <name evidence="2" type="ORF">L2X98_25700</name>
</gene>
<evidence type="ECO:0000313" key="3">
    <source>
        <dbReference type="Proteomes" id="UP001054811"/>
    </source>
</evidence>
<dbReference type="Pfam" id="PF03988">
    <property type="entry name" value="DUF347"/>
    <property type="match status" value="3"/>
</dbReference>
<organism evidence="2 3">
    <name type="scientific">Microbacterium elymi</name>
    <dbReference type="NCBI Taxonomy" id="2909587"/>
    <lineage>
        <taxon>Bacteria</taxon>
        <taxon>Bacillati</taxon>
        <taxon>Actinomycetota</taxon>
        <taxon>Actinomycetes</taxon>
        <taxon>Micrococcales</taxon>
        <taxon>Microbacteriaceae</taxon>
        <taxon>Microbacterium</taxon>
    </lineage>
</organism>
<feature type="transmembrane region" description="Helical" evidence="1">
    <location>
        <begin position="95"/>
        <end position="116"/>
    </location>
</feature>
<keyword evidence="1" id="KW-0472">Membrane</keyword>
<feature type="transmembrane region" description="Helical" evidence="1">
    <location>
        <begin position="69"/>
        <end position="89"/>
    </location>
</feature>
<dbReference type="EMBL" id="CP091139">
    <property type="protein sequence ID" value="UUT36341.1"/>
    <property type="molecule type" value="Genomic_DNA"/>
</dbReference>
<keyword evidence="1" id="KW-0812">Transmembrane</keyword>
<dbReference type="RefSeq" id="WP_259612999.1">
    <property type="nucleotide sequence ID" value="NZ_CP091139.2"/>
</dbReference>
<keyword evidence="3" id="KW-1185">Reference proteome</keyword>
<evidence type="ECO:0008006" key="4">
    <source>
        <dbReference type="Google" id="ProtNLM"/>
    </source>
</evidence>
<dbReference type="InterPro" id="IPR007136">
    <property type="entry name" value="DUF347"/>
</dbReference>
<keyword evidence="1" id="KW-1133">Transmembrane helix</keyword>
<protein>
    <recommendedName>
        <fullName evidence="4">Membrane-anchored protein</fullName>
    </recommendedName>
</protein>
<feature type="transmembrane region" description="Helical" evidence="1">
    <location>
        <begin position="224"/>
        <end position="247"/>
    </location>
</feature>
<feature type="transmembrane region" description="Helical" evidence="1">
    <location>
        <begin position="42"/>
        <end position="62"/>
    </location>
</feature>
<feature type="transmembrane region" description="Helical" evidence="1">
    <location>
        <begin position="190"/>
        <end position="212"/>
    </location>
</feature>
<sequence>MSAQIPAARPVSRVAAPSVMFWVTKGASTALGEALSDFSIHVMPPVVAVLLGFALFAAALALELTRRRFIAGVYWLAVAMVGVFGTMAADVVHVVLGAPYAVSTAVYALLLALVFVGWRLIERTLDVHEITSARRELFYWAAVVGTFALGTALGDFTAVGLGLGYLPSIALFALLILVPALGYRVLRWNAVFAFWFAYVLTRPLGASVADWLGKPVADGGVGLGAGWVSLGFAVTMLALVLATVLATGRVHASVDRRSGMPRAAAAPAPAPAPPGADEL</sequence>
<feature type="transmembrane region" description="Helical" evidence="1">
    <location>
        <begin position="165"/>
        <end position="183"/>
    </location>
</feature>
<evidence type="ECO:0000256" key="1">
    <source>
        <dbReference type="SAM" id="Phobius"/>
    </source>
</evidence>
<proteinExistence type="predicted"/>
<reference evidence="2" key="1">
    <citation type="submission" date="2022-01" db="EMBL/GenBank/DDBJ databases">
        <title>Microbacterium eymi and Microbacterium rhizovicinus sp. nov., isolated from the rhizospheric soil of Elymus tsukushiensis, a plant native to the Dokdo Islands, Republic of Korea.</title>
        <authorList>
            <person name="Hwang Y.J."/>
        </authorList>
    </citation>
    <scope>NUCLEOTIDE SEQUENCE</scope>
    <source>
        <strain evidence="2">KUDC0405</strain>
    </source>
</reference>
<accession>A0ABY5NMR5</accession>
<dbReference type="Proteomes" id="UP001054811">
    <property type="component" value="Chromosome"/>
</dbReference>
<feature type="transmembrane region" description="Helical" evidence="1">
    <location>
        <begin position="137"/>
        <end position="159"/>
    </location>
</feature>
<evidence type="ECO:0000313" key="2">
    <source>
        <dbReference type="EMBL" id="UUT36341.1"/>
    </source>
</evidence>